<name>D8SRW5_SELML</name>
<feature type="compositionally biased region" description="Low complexity" evidence="1">
    <location>
        <begin position="198"/>
        <end position="207"/>
    </location>
</feature>
<evidence type="ECO:0008006" key="4">
    <source>
        <dbReference type="Google" id="ProtNLM"/>
    </source>
</evidence>
<evidence type="ECO:0000256" key="1">
    <source>
        <dbReference type="SAM" id="MobiDB-lite"/>
    </source>
</evidence>
<feature type="compositionally biased region" description="Low complexity" evidence="1">
    <location>
        <begin position="216"/>
        <end position="228"/>
    </location>
</feature>
<accession>D8SRW5</accession>
<reference evidence="2 3" key="1">
    <citation type="journal article" date="2011" name="Science">
        <title>The Selaginella genome identifies genetic changes associated with the evolution of vascular plants.</title>
        <authorList>
            <person name="Banks J.A."/>
            <person name="Nishiyama T."/>
            <person name="Hasebe M."/>
            <person name="Bowman J.L."/>
            <person name="Gribskov M."/>
            <person name="dePamphilis C."/>
            <person name="Albert V.A."/>
            <person name="Aono N."/>
            <person name="Aoyama T."/>
            <person name="Ambrose B.A."/>
            <person name="Ashton N.W."/>
            <person name="Axtell M.J."/>
            <person name="Barker E."/>
            <person name="Barker M.S."/>
            <person name="Bennetzen J.L."/>
            <person name="Bonawitz N.D."/>
            <person name="Chapple C."/>
            <person name="Cheng C."/>
            <person name="Correa L.G."/>
            <person name="Dacre M."/>
            <person name="DeBarry J."/>
            <person name="Dreyer I."/>
            <person name="Elias M."/>
            <person name="Engstrom E.M."/>
            <person name="Estelle M."/>
            <person name="Feng L."/>
            <person name="Finet C."/>
            <person name="Floyd S.K."/>
            <person name="Frommer W.B."/>
            <person name="Fujita T."/>
            <person name="Gramzow L."/>
            <person name="Gutensohn M."/>
            <person name="Harholt J."/>
            <person name="Hattori M."/>
            <person name="Heyl A."/>
            <person name="Hirai T."/>
            <person name="Hiwatashi Y."/>
            <person name="Ishikawa M."/>
            <person name="Iwata M."/>
            <person name="Karol K.G."/>
            <person name="Koehler B."/>
            <person name="Kolukisaoglu U."/>
            <person name="Kubo M."/>
            <person name="Kurata T."/>
            <person name="Lalonde S."/>
            <person name="Li K."/>
            <person name="Li Y."/>
            <person name="Litt A."/>
            <person name="Lyons E."/>
            <person name="Manning G."/>
            <person name="Maruyama T."/>
            <person name="Michael T.P."/>
            <person name="Mikami K."/>
            <person name="Miyazaki S."/>
            <person name="Morinaga S."/>
            <person name="Murata T."/>
            <person name="Mueller-Roeber B."/>
            <person name="Nelson D.R."/>
            <person name="Obara M."/>
            <person name="Oguri Y."/>
            <person name="Olmstead R.G."/>
            <person name="Onodera N."/>
            <person name="Petersen B.L."/>
            <person name="Pils B."/>
            <person name="Prigge M."/>
            <person name="Rensing S.A."/>
            <person name="Riano-Pachon D.M."/>
            <person name="Roberts A.W."/>
            <person name="Sato Y."/>
            <person name="Scheller H.V."/>
            <person name="Schulz B."/>
            <person name="Schulz C."/>
            <person name="Shakirov E.V."/>
            <person name="Shibagaki N."/>
            <person name="Shinohara N."/>
            <person name="Shippen D.E."/>
            <person name="Soerensen I."/>
            <person name="Sotooka R."/>
            <person name="Sugimoto N."/>
            <person name="Sugita M."/>
            <person name="Sumikawa N."/>
            <person name="Tanurdzic M."/>
            <person name="Theissen G."/>
            <person name="Ulvskov P."/>
            <person name="Wakazuki S."/>
            <person name="Weng J.K."/>
            <person name="Willats W.W."/>
            <person name="Wipf D."/>
            <person name="Wolf P.G."/>
            <person name="Yang L."/>
            <person name="Zimmer A.D."/>
            <person name="Zhu Q."/>
            <person name="Mitros T."/>
            <person name="Hellsten U."/>
            <person name="Loque D."/>
            <person name="Otillar R."/>
            <person name="Salamov A."/>
            <person name="Schmutz J."/>
            <person name="Shapiro H."/>
            <person name="Lindquist E."/>
            <person name="Lucas S."/>
            <person name="Rokhsar D."/>
            <person name="Grigoriev I.V."/>
        </authorList>
    </citation>
    <scope>NUCLEOTIDE SEQUENCE [LARGE SCALE GENOMIC DNA]</scope>
</reference>
<dbReference type="EMBL" id="GL377636">
    <property type="protein sequence ID" value="EFJ12860.1"/>
    <property type="molecule type" value="Genomic_DNA"/>
</dbReference>
<dbReference type="KEGG" id="smo:SELMODRAFT_425059"/>
<feature type="compositionally biased region" description="Gly residues" evidence="1">
    <location>
        <begin position="187"/>
        <end position="197"/>
    </location>
</feature>
<dbReference type="HOGENOM" id="CLU_832614_0_0_1"/>
<dbReference type="Gramene" id="EFJ12860">
    <property type="protein sequence ID" value="EFJ12860"/>
    <property type="gene ID" value="SELMODRAFT_425059"/>
</dbReference>
<gene>
    <name evidence="2" type="ORF">SELMODRAFT_425059</name>
</gene>
<evidence type="ECO:0000313" key="3">
    <source>
        <dbReference type="Proteomes" id="UP000001514"/>
    </source>
</evidence>
<keyword evidence="3" id="KW-1185">Reference proteome</keyword>
<feature type="region of interest" description="Disordered" evidence="1">
    <location>
        <begin position="177"/>
        <end position="229"/>
    </location>
</feature>
<dbReference type="InParanoid" id="D8SRW5"/>
<dbReference type="AlphaFoldDB" id="D8SRW5"/>
<organism evidence="3">
    <name type="scientific">Selaginella moellendorffii</name>
    <name type="common">Spikemoss</name>
    <dbReference type="NCBI Taxonomy" id="88036"/>
    <lineage>
        <taxon>Eukaryota</taxon>
        <taxon>Viridiplantae</taxon>
        <taxon>Streptophyta</taxon>
        <taxon>Embryophyta</taxon>
        <taxon>Tracheophyta</taxon>
        <taxon>Lycopodiopsida</taxon>
        <taxon>Selaginellales</taxon>
        <taxon>Selaginellaceae</taxon>
        <taxon>Selaginella</taxon>
    </lineage>
</organism>
<sequence length="334" mass="35888">MEPPPIVASRDICVDTNLVIYFVDGDASPQLESYLRASVAAGSKLLLTNGVSEELRRLRPTFTGTSRGLTFTRYCNSAQEVADADRILPLVRQQVHYNFGGMQVTDLRIALESCMISSRAEYHGPRTLFLLTNDKKFATSFTVGGPGLVEVLADQLAGNLCPVVSFQSLGAEAFVPRRRSQKTTGTAGTGPGSGRTSGGSPRPLGGSNQHGGKGTSASAPSVASPGPSKVWKPKSNLLVELLAWHKSLWISLSSRKPLEVHYYYCDSSAFDALQRGPLRAWKKSLGKVCFFAPLSAVRTGAASGWSPYRNKYGIELSGFNDGGDELHCCIGYCS</sequence>
<protein>
    <recommendedName>
        <fullName evidence="4">PIN domain-containing protein</fullName>
    </recommendedName>
</protein>
<dbReference type="Proteomes" id="UP000001514">
    <property type="component" value="Unassembled WGS sequence"/>
</dbReference>
<evidence type="ECO:0000313" key="2">
    <source>
        <dbReference type="EMBL" id="EFJ12860.1"/>
    </source>
</evidence>
<dbReference type="CDD" id="cd09854">
    <property type="entry name" value="PIN_VapC-like"/>
    <property type="match status" value="1"/>
</dbReference>
<proteinExistence type="predicted"/>